<gene>
    <name evidence="1" type="ORF">ODALV1_LOCUS16413</name>
</gene>
<name>A0ABP1QZA0_9HEXA</name>
<proteinExistence type="predicted"/>
<organism evidence="1 2">
    <name type="scientific">Orchesella dallaii</name>
    <dbReference type="NCBI Taxonomy" id="48710"/>
    <lineage>
        <taxon>Eukaryota</taxon>
        <taxon>Metazoa</taxon>
        <taxon>Ecdysozoa</taxon>
        <taxon>Arthropoda</taxon>
        <taxon>Hexapoda</taxon>
        <taxon>Collembola</taxon>
        <taxon>Entomobryomorpha</taxon>
        <taxon>Entomobryoidea</taxon>
        <taxon>Orchesellidae</taxon>
        <taxon>Orchesellinae</taxon>
        <taxon>Orchesella</taxon>
    </lineage>
</organism>
<keyword evidence="2" id="KW-1185">Reference proteome</keyword>
<comment type="caution">
    <text evidence="1">The sequence shown here is derived from an EMBL/GenBank/DDBJ whole genome shotgun (WGS) entry which is preliminary data.</text>
</comment>
<protein>
    <submittedName>
        <fullName evidence="1">Uncharacterized protein</fullName>
    </submittedName>
</protein>
<accession>A0ABP1QZA0</accession>
<dbReference type="EMBL" id="CAXLJM020000049">
    <property type="protein sequence ID" value="CAL8114320.1"/>
    <property type="molecule type" value="Genomic_DNA"/>
</dbReference>
<evidence type="ECO:0000313" key="1">
    <source>
        <dbReference type="EMBL" id="CAL8114320.1"/>
    </source>
</evidence>
<sequence>MNRYRKIKSELSTLFLLGPAEMEINYEVDPVHLFRKRKRRIFGVKRYFSSSRFFRKVQPVCTSTNAILCVPACDMKFSGLGSSRPRHCPHSQIKHLTKILLLLKTISIEVRDADVGWSLSK</sequence>
<reference evidence="1 2" key="1">
    <citation type="submission" date="2024-08" db="EMBL/GenBank/DDBJ databases">
        <authorList>
            <person name="Cucini C."/>
            <person name="Frati F."/>
        </authorList>
    </citation>
    <scope>NUCLEOTIDE SEQUENCE [LARGE SCALE GENOMIC DNA]</scope>
</reference>
<evidence type="ECO:0000313" key="2">
    <source>
        <dbReference type="Proteomes" id="UP001642540"/>
    </source>
</evidence>
<dbReference type="Proteomes" id="UP001642540">
    <property type="component" value="Unassembled WGS sequence"/>
</dbReference>